<evidence type="ECO:0000313" key="7">
    <source>
        <dbReference type="EMBL" id="QLQ80538.1"/>
    </source>
</evidence>
<evidence type="ECO:0000256" key="2">
    <source>
        <dbReference type="ARBA" id="ARBA00006109"/>
    </source>
</evidence>
<dbReference type="GO" id="GO:0034975">
    <property type="term" value="P:protein folding in endoplasmic reticulum"/>
    <property type="evidence" value="ECO:0007669"/>
    <property type="project" value="TreeGrafter"/>
</dbReference>
<protein>
    <recommendedName>
        <fullName evidence="9">ER membrane protein complex subunit 5</fullName>
    </recommendedName>
</protein>
<gene>
    <name evidence="7" type="ORF">HG537_0D05390</name>
</gene>
<feature type="chain" id="PRO_5029012732" description="ER membrane protein complex subunit 5" evidence="6">
    <location>
        <begin position="20"/>
        <end position="136"/>
    </location>
</feature>
<feature type="signal peptide" evidence="6">
    <location>
        <begin position="1"/>
        <end position="19"/>
    </location>
</feature>
<evidence type="ECO:0000256" key="1">
    <source>
        <dbReference type="ARBA" id="ARBA00004127"/>
    </source>
</evidence>
<name>A0A7H9HS22_9SACH</name>
<evidence type="ECO:0000256" key="4">
    <source>
        <dbReference type="ARBA" id="ARBA00022989"/>
    </source>
</evidence>
<evidence type="ECO:0000256" key="5">
    <source>
        <dbReference type="ARBA" id="ARBA00023136"/>
    </source>
</evidence>
<dbReference type="PANTHER" id="PTHR28144">
    <property type="entry name" value="ER MEMBRANE PROTEIN COMPLEX SUBUNIT 5"/>
    <property type="match status" value="1"/>
</dbReference>
<dbReference type="Pfam" id="PF10270">
    <property type="entry name" value="MMgT"/>
    <property type="match status" value="1"/>
</dbReference>
<accession>A0A7H9HS22</accession>
<keyword evidence="8" id="KW-1185">Reference proteome</keyword>
<organism evidence="7 8">
    <name type="scientific">Torulaspora globosa</name>
    <dbReference type="NCBI Taxonomy" id="48254"/>
    <lineage>
        <taxon>Eukaryota</taxon>
        <taxon>Fungi</taxon>
        <taxon>Dikarya</taxon>
        <taxon>Ascomycota</taxon>
        <taxon>Saccharomycotina</taxon>
        <taxon>Saccharomycetes</taxon>
        <taxon>Saccharomycetales</taxon>
        <taxon>Saccharomycetaceae</taxon>
        <taxon>Torulaspora</taxon>
    </lineage>
</organism>
<keyword evidence="3" id="KW-0812">Transmembrane</keyword>
<sequence>MGLISKLLLIVSIVLIGHSGFSSYEFHQIVKSSKNGASESSIQIPKDILYETITGLVIFVLSSFFSFEKLSYLPLLGPKKLLTQGQYLLDIEMSKATNVDNLIGSDPAGAVNFTPNFVDIIAKRTQVKEWEAKKDI</sequence>
<evidence type="ECO:0000313" key="8">
    <source>
        <dbReference type="Proteomes" id="UP000510647"/>
    </source>
</evidence>
<keyword evidence="5" id="KW-0472">Membrane</keyword>
<dbReference type="PANTHER" id="PTHR28144:SF1">
    <property type="entry name" value="ER MEMBRANE PROTEIN COMPLEX SUBUNIT 5"/>
    <property type="match status" value="1"/>
</dbReference>
<evidence type="ECO:0000256" key="6">
    <source>
        <dbReference type="SAM" id="SignalP"/>
    </source>
</evidence>
<dbReference type="InterPro" id="IPR053279">
    <property type="entry name" value="EMC_subunit"/>
</dbReference>
<dbReference type="Proteomes" id="UP000510647">
    <property type="component" value="Chromosome 4"/>
</dbReference>
<dbReference type="EMBL" id="CP059270">
    <property type="protein sequence ID" value="QLQ80538.1"/>
    <property type="molecule type" value="Genomic_DNA"/>
</dbReference>
<keyword evidence="4" id="KW-1133">Transmembrane helix</keyword>
<evidence type="ECO:0008006" key="9">
    <source>
        <dbReference type="Google" id="ProtNLM"/>
    </source>
</evidence>
<dbReference type="OrthoDB" id="44756at2759"/>
<keyword evidence="6" id="KW-0732">Signal</keyword>
<comment type="similarity">
    <text evidence="2">Belongs to the membrane magnesium transporter (TC 1.A.67) family.</text>
</comment>
<dbReference type="InterPro" id="IPR018937">
    <property type="entry name" value="MMgT"/>
</dbReference>
<reference evidence="7 8" key="1">
    <citation type="submission" date="2020-06" db="EMBL/GenBank/DDBJ databases">
        <title>The yeast mating-type switching endonuclease HO is a domesticated member of an unorthodox homing genetic element family.</title>
        <authorList>
            <person name="Coughlan A.Y."/>
            <person name="Lombardi L."/>
            <person name="Braun-Galleani S."/>
            <person name="Martos A.R."/>
            <person name="Galeote V."/>
            <person name="Bigey F."/>
            <person name="Dequin S."/>
            <person name="Byrne K.P."/>
            <person name="Wolfe K.H."/>
        </authorList>
    </citation>
    <scope>NUCLEOTIDE SEQUENCE [LARGE SCALE GENOMIC DNA]</scope>
    <source>
        <strain evidence="7 8">CBS2947</strain>
    </source>
</reference>
<dbReference type="AlphaFoldDB" id="A0A7H9HS22"/>
<dbReference type="GO" id="GO:0072546">
    <property type="term" value="C:EMC complex"/>
    <property type="evidence" value="ECO:0007669"/>
    <property type="project" value="TreeGrafter"/>
</dbReference>
<comment type="subcellular location">
    <subcellularLocation>
        <location evidence="1">Endomembrane system</location>
        <topology evidence="1">Multi-pass membrane protein</topology>
    </subcellularLocation>
</comment>
<evidence type="ECO:0000256" key="3">
    <source>
        <dbReference type="ARBA" id="ARBA00022692"/>
    </source>
</evidence>
<proteinExistence type="inferred from homology"/>